<dbReference type="SMART" id="SM00475">
    <property type="entry name" value="53EXOc"/>
    <property type="match status" value="1"/>
</dbReference>
<dbReference type="InterPro" id="IPR002421">
    <property type="entry name" value="5-3_exonuclease"/>
</dbReference>
<dbReference type="InterPro" id="IPR020046">
    <property type="entry name" value="5-3_exonucl_a-hlix_arch_N"/>
</dbReference>
<dbReference type="Pfam" id="PF02739">
    <property type="entry name" value="5_3_exonuc_N"/>
    <property type="match status" value="1"/>
</dbReference>
<dbReference type="GO" id="GO:0008409">
    <property type="term" value="F:5'-3' exonuclease activity"/>
    <property type="evidence" value="ECO:0007669"/>
    <property type="project" value="InterPro"/>
</dbReference>
<dbReference type="CDD" id="cd09898">
    <property type="entry name" value="H3TH_53EXO"/>
    <property type="match status" value="1"/>
</dbReference>
<evidence type="ECO:0000256" key="5">
    <source>
        <dbReference type="ARBA" id="ARBA00023125"/>
    </source>
</evidence>
<dbReference type="InterPro" id="IPR038969">
    <property type="entry name" value="FEN"/>
</dbReference>
<sequence length="255" mass="28575">MAHLLLIDALNLIRRIYAVDCEQAGLNDEQIIKSCSQRVKNATRKLLKITQATHAIAVFDGDKSWRYHLYSEYKATRKPMPNELKVNLENVATAFTDNHVKAYFPTQDEADDILATLAFKASNHGVTSTIVSTDKGFLPLISEHIKIYDYFKQQAISADDVANKFSIDKSKLHDFWGLMGDKTNDIPGVKGVGKKTAIEVLSQFNSVEHALADPELPSPVRKKIEADIDNFILSKSLVALRTDIEVGFTLKELRL</sequence>
<dbReference type="SMART" id="SM00279">
    <property type="entry name" value="HhH2"/>
    <property type="match status" value="1"/>
</dbReference>
<keyword evidence="2" id="KW-0255">Endonuclease</keyword>
<evidence type="ECO:0000256" key="4">
    <source>
        <dbReference type="ARBA" id="ARBA00022958"/>
    </source>
</evidence>
<dbReference type="InterPro" id="IPR029060">
    <property type="entry name" value="PIN-like_dom_sf"/>
</dbReference>
<proteinExistence type="predicted"/>
<dbReference type="GO" id="GO:0003677">
    <property type="term" value="F:DNA binding"/>
    <property type="evidence" value="ECO:0007669"/>
    <property type="project" value="UniProtKB-KW"/>
</dbReference>
<keyword evidence="4" id="KW-0630">Potassium</keyword>
<evidence type="ECO:0000313" key="8">
    <source>
        <dbReference type="Proteomes" id="UP000076486"/>
    </source>
</evidence>
<dbReference type="GO" id="GO:0017108">
    <property type="term" value="F:5'-flap endonuclease activity"/>
    <property type="evidence" value="ECO:0007669"/>
    <property type="project" value="InterPro"/>
</dbReference>
<dbReference type="Proteomes" id="UP000076486">
    <property type="component" value="Unassembled WGS sequence"/>
</dbReference>
<evidence type="ECO:0000256" key="3">
    <source>
        <dbReference type="ARBA" id="ARBA00022801"/>
    </source>
</evidence>
<dbReference type="PANTHER" id="PTHR42646:SF2">
    <property type="entry name" value="5'-3' EXONUCLEASE FAMILY PROTEIN"/>
    <property type="match status" value="1"/>
</dbReference>
<accession>A0A167JJ89</accession>
<keyword evidence="1" id="KW-0540">Nuclease</keyword>
<evidence type="ECO:0000256" key="2">
    <source>
        <dbReference type="ARBA" id="ARBA00022759"/>
    </source>
</evidence>
<dbReference type="GO" id="GO:0033567">
    <property type="term" value="P:DNA replication, Okazaki fragment processing"/>
    <property type="evidence" value="ECO:0007669"/>
    <property type="project" value="InterPro"/>
</dbReference>
<dbReference type="Gene3D" id="3.40.50.1010">
    <property type="entry name" value="5'-nuclease"/>
    <property type="match status" value="1"/>
</dbReference>
<feature type="domain" description="5'-3' exonuclease" evidence="6">
    <location>
        <begin position="2"/>
        <end position="255"/>
    </location>
</feature>
<dbReference type="InterPro" id="IPR036279">
    <property type="entry name" value="5-3_exonuclease_C_sf"/>
</dbReference>
<dbReference type="SUPFAM" id="SSF47807">
    <property type="entry name" value="5' to 3' exonuclease, C-terminal subdomain"/>
    <property type="match status" value="1"/>
</dbReference>
<name>A0A167JJ89_9GAMM</name>
<reference evidence="7 8" key="1">
    <citation type="submission" date="2013-07" db="EMBL/GenBank/DDBJ databases">
        <title>Comparative Genomic and Metabolomic Analysis of Twelve Strains of Pseudoalteromonas luteoviolacea.</title>
        <authorList>
            <person name="Vynne N.G."/>
            <person name="Mansson M."/>
            <person name="Gram L."/>
        </authorList>
    </citation>
    <scope>NUCLEOTIDE SEQUENCE [LARGE SCALE GENOMIC DNA]</scope>
    <source>
        <strain evidence="7 8">CPMOR-1</strain>
    </source>
</reference>
<dbReference type="CDD" id="cd09859">
    <property type="entry name" value="PIN_53EXO"/>
    <property type="match status" value="1"/>
</dbReference>
<keyword evidence="5" id="KW-0238">DNA-binding</keyword>
<dbReference type="PANTHER" id="PTHR42646">
    <property type="entry name" value="FLAP ENDONUCLEASE XNI"/>
    <property type="match status" value="1"/>
</dbReference>
<protein>
    <recommendedName>
        <fullName evidence="6">5'-3' exonuclease domain-containing protein</fullName>
    </recommendedName>
</protein>
<evidence type="ECO:0000313" key="7">
    <source>
        <dbReference type="EMBL" id="KZN61192.1"/>
    </source>
</evidence>
<dbReference type="PATRIC" id="fig|1365248.3.peg.3664"/>
<dbReference type="Gene3D" id="1.10.150.20">
    <property type="entry name" value="5' to 3' exonuclease, C-terminal subdomain"/>
    <property type="match status" value="1"/>
</dbReference>
<dbReference type="RefSeq" id="WP_063368994.1">
    <property type="nucleotide sequence ID" value="NZ_AUYC01000038.1"/>
</dbReference>
<organism evidence="7 8">
    <name type="scientific">Pseudoalteromonas luteoviolacea CPMOR-1</name>
    <dbReference type="NCBI Taxonomy" id="1365248"/>
    <lineage>
        <taxon>Bacteria</taxon>
        <taxon>Pseudomonadati</taxon>
        <taxon>Pseudomonadota</taxon>
        <taxon>Gammaproteobacteria</taxon>
        <taxon>Alteromonadales</taxon>
        <taxon>Pseudoalteromonadaceae</taxon>
        <taxon>Pseudoalteromonas</taxon>
    </lineage>
</organism>
<evidence type="ECO:0000259" key="6">
    <source>
        <dbReference type="SMART" id="SM00475"/>
    </source>
</evidence>
<dbReference type="SUPFAM" id="SSF88723">
    <property type="entry name" value="PIN domain-like"/>
    <property type="match status" value="1"/>
</dbReference>
<dbReference type="InterPro" id="IPR020045">
    <property type="entry name" value="DNA_polI_H3TH"/>
</dbReference>
<dbReference type="AlphaFoldDB" id="A0A167JJ89"/>
<evidence type="ECO:0000256" key="1">
    <source>
        <dbReference type="ARBA" id="ARBA00022722"/>
    </source>
</evidence>
<gene>
    <name evidence="7" type="ORF">N473_22890</name>
</gene>
<dbReference type="EMBL" id="AUYC01000038">
    <property type="protein sequence ID" value="KZN61192.1"/>
    <property type="molecule type" value="Genomic_DNA"/>
</dbReference>
<keyword evidence="3" id="KW-0378">Hydrolase</keyword>
<dbReference type="NCBIfam" id="NF007017">
    <property type="entry name" value="PRK09482.1"/>
    <property type="match status" value="1"/>
</dbReference>
<comment type="caution">
    <text evidence="7">The sequence shown here is derived from an EMBL/GenBank/DDBJ whole genome shotgun (WGS) entry which is preliminary data.</text>
</comment>
<dbReference type="InterPro" id="IPR008918">
    <property type="entry name" value="HhH2"/>
</dbReference>
<dbReference type="FunFam" id="1.10.150.20:FF:000003">
    <property type="entry name" value="DNA polymerase I"/>
    <property type="match status" value="1"/>
</dbReference>
<dbReference type="Pfam" id="PF01367">
    <property type="entry name" value="5_3_exonuc"/>
    <property type="match status" value="1"/>
</dbReference>